<dbReference type="KEGG" id="cwo:Cwoe_1756"/>
<sequence length="302" mass="33282">MSDGRTVWWPKDSAWWRREWVVALGEEFGCAGPAVIDWLTCEAKAQNDGGRVKAGVRSCARGSFVDAETVGHVLSRAVTLGALDDFHTADGRFTARISGWEKDNERGRAAMRKANQREREATGPSRPVTPGHGDSPTGQDRTGVTADAVNGAPARTPAPVRMPAPAPADEPPPFGADVIRLCTLQSQLARARTNQPDASARLRPTRRWHAEMERLLRVDGRTPEQVEQVIRWVDGHHFWAPNVLTVETLRKHFDRFAAAVNAERPPARDRGSDRRTRAAVAFAELLRPGAEEIEGRVVRDAT</sequence>
<accession>D3F208</accession>
<dbReference type="Proteomes" id="UP000008229">
    <property type="component" value="Chromosome"/>
</dbReference>
<dbReference type="OrthoDB" id="3383452at2"/>
<organism evidence="2 3">
    <name type="scientific">Conexibacter woesei (strain DSM 14684 / CCUG 47730 / CIP 108061 / JCM 11494 / NBRC 100937 / ID131577)</name>
    <dbReference type="NCBI Taxonomy" id="469383"/>
    <lineage>
        <taxon>Bacteria</taxon>
        <taxon>Bacillati</taxon>
        <taxon>Actinomycetota</taxon>
        <taxon>Thermoleophilia</taxon>
        <taxon>Solirubrobacterales</taxon>
        <taxon>Conexibacteraceae</taxon>
        <taxon>Conexibacter</taxon>
    </lineage>
</organism>
<protein>
    <submittedName>
        <fullName evidence="2">Uncharacterized protein</fullName>
    </submittedName>
</protein>
<evidence type="ECO:0000256" key="1">
    <source>
        <dbReference type="SAM" id="MobiDB-lite"/>
    </source>
</evidence>
<dbReference type="HOGENOM" id="CLU_920435_0_0_11"/>
<evidence type="ECO:0000313" key="2">
    <source>
        <dbReference type="EMBL" id="ADB50183.1"/>
    </source>
</evidence>
<dbReference type="AlphaFoldDB" id="D3F208"/>
<gene>
    <name evidence="2" type="ordered locus">Cwoe_1756</name>
</gene>
<proteinExistence type="predicted"/>
<dbReference type="RefSeq" id="WP_012933234.1">
    <property type="nucleotide sequence ID" value="NC_013739.1"/>
</dbReference>
<dbReference type="STRING" id="469383.Cwoe_1756"/>
<reference evidence="3" key="2">
    <citation type="submission" date="2010-01" db="EMBL/GenBank/DDBJ databases">
        <title>The complete genome of Conexibacter woesei DSM 14684.</title>
        <authorList>
            <consortium name="US DOE Joint Genome Institute (JGI-PGF)"/>
            <person name="Lucas S."/>
            <person name="Copeland A."/>
            <person name="Lapidus A."/>
            <person name="Glavina del Rio T."/>
            <person name="Dalin E."/>
            <person name="Tice H."/>
            <person name="Bruce D."/>
            <person name="Goodwin L."/>
            <person name="Pitluck S."/>
            <person name="Kyrpides N."/>
            <person name="Mavromatis K."/>
            <person name="Ivanova N."/>
            <person name="Mikhailova N."/>
            <person name="Chertkov O."/>
            <person name="Brettin T."/>
            <person name="Detter J.C."/>
            <person name="Han C."/>
            <person name="Larimer F."/>
            <person name="Land M."/>
            <person name="Hauser L."/>
            <person name="Markowitz V."/>
            <person name="Cheng J.-F."/>
            <person name="Hugenholtz P."/>
            <person name="Woyke T."/>
            <person name="Wu D."/>
            <person name="Pukall R."/>
            <person name="Steenblock K."/>
            <person name="Schneider S."/>
            <person name="Klenk H.-P."/>
            <person name="Eisen J.A."/>
        </authorList>
    </citation>
    <scope>NUCLEOTIDE SEQUENCE [LARGE SCALE GENOMIC DNA]</scope>
    <source>
        <strain evidence="3">DSM 14684 / CIP 108061 / JCM 11494 / NBRC 100937 / ID131577</strain>
    </source>
</reference>
<keyword evidence="3" id="KW-1185">Reference proteome</keyword>
<dbReference type="EMBL" id="CP001854">
    <property type="protein sequence ID" value="ADB50183.1"/>
    <property type="molecule type" value="Genomic_DNA"/>
</dbReference>
<name>D3F208_CONWI</name>
<evidence type="ECO:0000313" key="3">
    <source>
        <dbReference type="Proteomes" id="UP000008229"/>
    </source>
</evidence>
<reference evidence="2 3" key="1">
    <citation type="journal article" date="2010" name="Stand. Genomic Sci.">
        <title>Complete genome sequence of Conexibacter woesei type strain (ID131577).</title>
        <authorList>
            <person name="Pukall R."/>
            <person name="Lapidus A."/>
            <person name="Glavina Del Rio T."/>
            <person name="Copeland A."/>
            <person name="Tice H."/>
            <person name="Cheng J.-F."/>
            <person name="Lucas S."/>
            <person name="Chen F."/>
            <person name="Nolan M."/>
            <person name="Bruce D."/>
            <person name="Goodwin L."/>
            <person name="Pitluck S."/>
            <person name="Mavromatis K."/>
            <person name="Ivanova N."/>
            <person name="Ovchinnikova G."/>
            <person name="Pati A."/>
            <person name="Chen A."/>
            <person name="Palaniappan K."/>
            <person name="Land M."/>
            <person name="Hauser L."/>
            <person name="Chang Y.-J."/>
            <person name="Jeffries C.D."/>
            <person name="Chain P."/>
            <person name="Meincke L."/>
            <person name="Sims D."/>
            <person name="Brettin T."/>
            <person name="Detter J.C."/>
            <person name="Rohde M."/>
            <person name="Goeker M."/>
            <person name="Bristow J."/>
            <person name="Eisen J.A."/>
            <person name="Markowitz V."/>
            <person name="Kyrpides N.C."/>
            <person name="Klenk H.-P."/>
            <person name="Hugenholtz P."/>
        </authorList>
    </citation>
    <scope>NUCLEOTIDE SEQUENCE [LARGE SCALE GENOMIC DNA]</scope>
    <source>
        <strain evidence="3">DSM 14684 / CIP 108061 / JCM 11494 / NBRC 100937 / ID131577</strain>
    </source>
</reference>
<feature type="region of interest" description="Disordered" evidence="1">
    <location>
        <begin position="104"/>
        <end position="165"/>
    </location>
</feature>